<dbReference type="STRING" id="49451.A0A1J6ITB4"/>
<protein>
    <submittedName>
        <fullName evidence="2">Uncharacterized protein</fullName>
    </submittedName>
</protein>
<dbReference type="Proteomes" id="UP000187609">
    <property type="component" value="Unassembled WGS sequence"/>
</dbReference>
<dbReference type="Gramene" id="OIT07500">
    <property type="protein sequence ID" value="OIT07500"/>
    <property type="gene ID" value="A4A49_26213"/>
</dbReference>
<sequence>MEGYVIALIACGCVAAVVLVWYCGGRTKKSHPVTGGAPPLQEKRDVEKGEIITPKKNTTAFASSALYPYTGAPVDAGIRCGGGGGFYWGGGGGGVGVGARAG</sequence>
<dbReference type="OMA" id="LIACGCV"/>
<keyword evidence="1" id="KW-0472">Membrane</keyword>
<gene>
    <name evidence="2" type="ORF">A4A49_26213</name>
</gene>
<evidence type="ECO:0000256" key="1">
    <source>
        <dbReference type="SAM" id="Phobius"/>
    </source>
</evidence>
<dbReference type="AlphaFoldDB" id="A0A1J6ITB4"/>
<keyword evidence="1" id="KW-1133">Transmembrane helix</keyword>
<reference evidence="2" key="1">
    <citation type="submission" date="2016-11" db="EMBL/GenBank/DDBJ databases">
        <title>The genome of Nicotiana attenuata.</title>
        <authorList>
            <person name="Xu S."/>
            <person name="Brockmoeller T."/>
            <person name="Gaquerel E."/>
            <person name="Navarro A."/>
            <person name="Kuhl H."/>
            <person name="Gase K."/>
            <person name="Ling Z."/>
            <person name="Zhou W."/>
            <person name="Kreitzer C."/>
            <person name="Stanke M."/>
            <person name="Tang H."/>
            <person name="Lyons E."/>
            <person name="Pandey P."/>
            <person name="Pandey S.P."/>
            <person name="Timmermann B."/>
            <person name="Baldwin I.T."/>
        </authorList>
    </citation>
    <scope>NUCLEOTIDE SEQUENCE [LARGE SCALE GENOMIC DNA]</scope>
    <source>
        <strain evidence="2">UT</strain>
    </source>
</reference>
<feature type="transmembrane region" description="Helical" evidence="1">
    <location>
        <begin position="6"/>
        <end position="24"/>
    </location>
</feature>
<dbReference type="EMBL" id="MJEQ01037183">
    <property type="protein sequence ID" value="OIT07500.1"/>
    <property type="molecule type" value="Genomic_DNA"/>
</dbReference>
<accession>A0A1J6ITB4</accession>
<comment type="caution">
    <text evidence="2">The sequence shown here is derived from an EMBL/GenBank/DDBJ whole genome shotgun (WGS) entry which is preliminary data.</text>
</comment>
<keyword evidence="3" id="KW-1185">Reference proteome</keyword>
<evidence type="ECO:0000313" key="3">
    <source>
        <dbReference type="Proteomes" id="UP000187609"/>
    </source>
</evidence>
<evidence type="ECO:0000313" key="2">
    <source>
        <dbReference type="EMBL" id="OIT07500.1"/>
    </source>
</evidence>
<keyword evidence="1" id="KW-0812">Transmembrane</keyword>
<organism evidence="2 3">
    <name type="scientific">Nicotiana attenuata</name>
    <name type="common">Coyote tobacco</name>
    <dbReference type="NCBI Taxonomy" id="49451"/>
    <lineage>
        <taxon>Eukaryota</taxon>
        <taxon>Viridiplantae</taxon>
        <taxon>Streptophyta</taxon>
        <taxon>Embryophyta</taxon>
        <taxon>Tracheophyta</taxon>
        <taxon>Spermatophyta</taxon>
        <taxon>Magnoliopsida</taxon>
        <taxon>eudicotyledons</taxon>
        <taxon>Gunneridae</taxon>
        <taxon>Pentapetalae</taxon>
        <taxon>asterids</taxon>
        <taxon>lamiids</taxon>
        <taxon>Solanales</taxon>
        <taxon>Solanaceae</taxon>
        <taxon>Nicotianoideae</taxon>
        <taxon>Nicotianeae</taxon>
        <taxon>Nicotiana</taxon>
    </lineage>
</organism>
<name>A0A1J6ITB4_NICAT</name>
<proteinExistence type="predicted"/>